<comment type="catalytic activity">
    <reaction evidence="4">
        <text>a quaternary ammonium(out) + ATP + H2O = a quaternary ammonium(in) + ADP + phosphate + H(+)</text>
        <dbReference type="Rhea" id="RHEA:11036"/>
        <dbReference type="ChEBI" id="CHEBI:15377"/>
        <dbReference type="ChEBI" id="CHEBI:15378"/>
        <dbReference type="ChEBI" id="CHEBI:30616"/>
        <dbReference type="ChEBI" id="CHEBI:35267"/>
        <dbReference type="ChEBI" id="CHEBI:43474"/>
        <dbReference type="ChEBI" id="CHEBI:456216"/>
        <dbReference type="EC" id="7.6.2.9"/>
    </reaction>
</comment>
<dbReference type="PANTHER" id="PTHR42781">
    <property type="entry name" value="SPERMIDINE/PUTRESCINE IMPORT ATP-BINDING PROTEIN POTA"/>
    <property type="match status" value="1"/>
</dbReference>
<comment type="subunit">
    <text evidence="5">The complex is composed of two ATP-binding proteins (OpuCA), two transmembrane proteins (OpuCB and OpuCD) and a solute-binding protein (OpuCC).</text>
</comment>
<dbReference type="InterPro" id="IPR003439">
    <property type="entry name" value="ABC_transporter-like_ATP-bd"/>
</dbReference>
<sequence length="365" mass="41064">MVKQQDIVLEFQNVKKQYGGYTAIERLDLSIQRGEFFSIVGPSGCGKTTILKMIAGFEFPTAGTIEIAGKPSDRLPPYKRNVNTVFQNYALFPHMNIFDNVAYPLRIKKADKASIRQTVMEHLDMVGMTQHAQKATHQLSGGQKQRIALARAMISRPDILLLDEPLSALDFHLRQEMQRVLKQLQRESGITFVYITHDQGEALSLSDRIAVMNHGVLQQVDTPSAIYRKPATKFVAGFIGKTNILEGTLNSERQFILSHDQKGLKIQDDSCFQAREPFYISIRPDTVKFSKPDDSYDNCISGAIVVDQSYYGSEREILLNTGEWGPMLVKLNDRESADLTEGTVTDIYFRSKDVISIPKSGTAYE</sequence>
<feature type="domain" description="ABC transporter" evidence="8">
    <location>
        <begin position="9"/>
        <end position="239"/>
    </location>
</feature>
<dbReference type="InterPro" id="IPR050093">
    <property type="entry name" value="ABC_SmlMolc_Importer"/>
</dbReference>
<name>A0A0D5NFJ9_9BACL</name>
<evidence type="ECO:0000256" key="7">
    <source>
        <dbReference type="ARBA" id="ARBA00070305"/>
    </source>
</evidence>
<accession>A0A0D5NFJ9</accession>
<dbReference type="RefSeq" id="WP_045669575.1">
    <property type="nucleotide sequence ID" value="NZ_CP011058.1"/>
</dbReference>
<dbReference type="GO" id="GO:0016887">
    <property type="term" value="F:ATP hydrolysis activity"/>
    <property type="evidence" value="ECO:0007669"/>
    <property type="project" value="InterPro"/>
</dbReference>
<dbReference type="InterPro" id="IPR003593">
    <property type="entry name" value="AAA+_ATPase"/>
</dbReference>
<dbReference type="OrthoDB" id="9802264at2"/>
<keyword evidence="10" id="KW-1185">Reference proteome</keyword>
<gene>
    <name evidence="9" type="ORF">VN24_05410</name>
</gene>
<dbReference type="SUPFAM" id="SSF52540">
    <property type="entry name" value="P-loop containing nucleoside triphosphate hydrolases"/>
    <property type="match status" value="1"/>
</dbReference>
<dbReference type="GO" id="GO:0015418">
    <property type="term" value="F:ABC-type quaternary ammonium compound transporting activity"/>
    <property type="evidence" value="ECO:0007669"/>
    <property type="project" value="UniProtKB-EC"/>
</dbReference>
<dbReference type="PATRIC" id="fig|1126833.4.peg.1196"/>
<dbReference type="HOGENOM" id="CLU_000604_1_1_9"/>
<evidence type="ECO:0000256" key="6">
    <source>
        <dbReference type="ARBA" id="ARBA00066388"/>
    </source>
</evidence>
<reference evidence="10" key="2">
    <citation type="submission" date="2015-03" db="EMBL/GenBank/DDBJ databases">
        <title>Genome sequence of Paenibacillus beijingensis strain DSM 24997T.</title>
        <authorList>
            <person name="Kwak Y."/>
            <person name="Shin J.-H."/>
        </authorList>
    </citation>
    <scope>NUCLEOTIDE SEQUENCE [LARGE SCALE GENOMIC DNA]</scope>
    <source>
        <strain evidence="10">DSM 24997</strain>
    </source>
</reference>
<dbReference type="SUPFAM" id="SSF50331">
    <property type="entry name" value="MOP-like"/>
    <property type="match status" value="1"/>
</dbReference>
<dbReference type="InterPro" id="IPR017871">
    <property type="entry name" value="ABC_transporter-like_CS"/>
</dbReference>
<keyword evidence="2" id="KW-0547">Nucleotide-binding</keyword>
<dbReference type="Pfam" id="PF00005">
    <property type="entry name" value="ABC_tran"/>
    <property type="match status" value="1"/>
</dbReference>
<dbReference type="EC" id="7.6.2.9" evidence="6"/>
<dbReference type="InterPro" id="IPR008995">
    <property type="entry name" value="Mo/tungstate-bd_C_term_dom"/>
</dbReference>
<proteinExistence type="predicted"/>
<reference evidence="9 10" key="1">
    <citation type="journal article" date="2015" name="J. Biotechnol.">
        <title>Complete genome sequence of Paenibacillus beijingensis 7188(T) (=DSM 24997(T)), a novel rhizobacterium from jujube garden soil.</title>
        <authorList>
            <person name="Kwak Y."/>
            <person name="Shin J.H."/>
        </authorList>
    </citation>
    <scope>NUCLEOTIDE SEQUENCE [LARGE SCALE GENOMIC DNA]</scope>
    <source>
        <strain evidence="9 10">DSM 24997</strain>
    </source>
</reference>
<keyword evidence="1" id="KW-0813">Transport</keyword>
<dbReference type="KEGG" id="pbj:VN24_05410"/>
<evidence type="ECO:0000256" key="5">
    <source>
        <dbReference type="ARBA" id="ARBA00063934"/>
    </source>
</evidence>
<dbReference type="Proteomes" id="UP000032633">
    <property type="component" value="Chromosome"/>
</dbReference>
<dbReference type="Gene3D" id="3.40.50.300">
    <property type="entry name" value="P-loop containing nucleotide triphosphate hydrolases"/>
    <property type="match status" value="1"/>
</dbReference>
<dbReference type="STRING" id="1126833.VN24_05410"/>
<dbReference type="EMBL" id="CP011058">
    <property type="protein sequence ID" value="AJY74139.1"/>
    <property type="molecule type" value="Genomic_DNA"/>
</dbReference>
<evidence type="ECO:0000256" key="4">
    <source>
        <dbReference type="ARBA" id="ARBA00052482"/>
    </source>
</evidence>
<dbReference type="GO" id="GO:0005524">
    <property type="term" value="F:ATP binding"/>
    <property type="evidence" value="ECO:0007669"/>
    <property type="project" value="UniProtKB-KW"/>
</dbReference>
<dbReference type="AlphaFoldDB" id="A0A0D5NFJ9"/>
<evidence type="ECO:0000259" key="8">
    <source>
        <dbReference type="PROSITE" id="PS50893"/>
    </source>
</evidence>
<dbReference type="Gene3D" id="2.40.50.100">
    <property type="match status" value="1"/>
</dbReference>
<dbReference type="SMART" id="SM00382">
    <property type="entry name" value="AAA"/>
    <property type="match status" value="1"/>
</dbReference>
<evidence type="ECO:0000256" key="2">
    <source>
        <dbReference type="ARBA" id="ARBA00022741"/>
    </source>
</evidence>
<evidence type="ECO:0000256" key="1">
    <source>
        <dbReference type="ARBA" id="ARBA00022448"/>
    </source>
</evidence>
<organism evidence="9 10">
    <name type="scientific">Paenibacillus beijingensis</name>
    <dbReference type="NCBI Taxonomy" id="1126833"/>
    <lineage>
        <taxon>Bacteria</taxon>
        <taxon>Bacillati</taxon>
        <taxon>Bacillota</taxon>
        <taxon>Bacilli</taxon>
        <taxon>Bacillales</taxon>
        <taxon>Paenibacillaceae</taxon>
        <taxon>Paenibacillus</taxon>
    </lineage>
</organism>
<evidence type="ECO:0000313" key="10">
    <source>
        <dbReference type="Proteomes" id="UP000032633"/>
    </source>
</evidence>
<dbReference type="InterPro" id="IPR027417">
    <property type="entry name" value="P-loop_NTPase"/>
</dbReference>
<evidence type="ECO:0000313" key="9">
    <source>
        <dbReference type="EMBL" id="AJY74139.1"/>
    </source>
</evidence>
<evidence type="ECO:0000256" key="3">
    <source>
        <dbReference type="ARBA" id="ARBA00022840"/>
    </source>
</evidence>
<protein>
    <recommendedName>
        <fullName evidence="7">Carnitine transport ATP-binding protein OpuCA</fullName>
        <ecNumber evidence="6">7.6.2.9</ecNumber>
    </recommendedName>
</protein>
<dbReference type="PANTHER" id="PTHR42781:SF4">
    <property type="entry name" value="SPERMIDINE_PUTRESCINE IMPORT ATP-BINDING PROTEIN POTA"/>
    <property type="match status" value="1"/>
</dbReference>
<dbReference type="PROSITE" id="PS50893">
    <property type="entry name" value="ABC_TRANSPORTER_2"/>
    <property type="match status" value="1"/>
</dbReference>
<keyword evidence="3" id="KW-0067">ATP-binding</keyword>
<dbReference type="FunFam" id="3.40.50.300:FF:000425">
    <property type="entry name" value="Probable ABC transporter, ATP-binding subunit"/>
    <property type="match status" value="1"/>
</dbReference>
<dbReference type="PROSITE" id="PS00211">
    <property type="entry name" value="ABC_TRANSPORTER_1"/>
    <property type="match status" value="1"/>
</dbReference>